<protein>
    <submittedName>
        <fullName evidence="1">Uncharacterized protein</fullName>
    </submittedName>
</protein>
<dbReference type="Proteomes" id="UP001215598">
    <property type="component" value="Unassembled WGS sequence"/>
</dbReference>
<reference evidence="1" key="1">
    <citation type="submission" date="2023-03" db="EMBL/GenBank/DDBJ databases">
        <title>Massive genome expansion in bonnet fungi (Mycena s.s.) driven by repeated elements and novel gene families across ecological guilds.</title>
        <authorList>
            <consortium name="Lawrence Berkeley National Laboratory"/>
            <person name="Harder C.B."/>
            <person name="Miyauchi S."/>
            <person name="Viragh M."/>
            <person name="Kuo A."/>
            <person name="Thoen E."/>
            <person name="Andreopoulos B."/>
            <person name="Lu D."/>
            <person name="Skrede I."/>
            <person name="Drula E."/>
            <person name="Henrissat B."/>
            <person name="Morin E."/>
            <person name="Kohler A."/>
            <person name="Barry K."/>
            <person name="LaButti K."/>
            <person name="Morin E."/>
            <person name="Salamov A."/>
            <person name="Lipzen A."/>
            <person name="Mereny Z."/>
            <person name="Hegedus B."/>
            <person name="Baldrian P."/>
            <person name="Stursova M."/>
            <person name="Weitz H."/>
            <person name="Taylor A."/>
            <person name="Grigoriev I.V."/>
            <person name="Nagy L.G."/>
            <person name="Martin F."/>
            <person name="Kauserud H."/>
        </authorList>
    </citation>
    <scope>NUCLEOTIDE SEQUENCE</scope>
    <source>
        <strain evidence="1">CBHHK182m</strain>
    </source>
</reference>
<dbReference type="EMBL" id="JARKIB010000101">
    <property type="protein sequence ID" value="KAJ7740836.1"/>
    <property type="molecule type" value="Genomic_DNA"/>
</dbReference>
<keyword evidence="2" id="KW-1185">Reference proteome</keyword>
<name>A0AAD7IEE2_9AGAR</name>
<accession>A0AAD7IEE2</accession>
<gene>
    <name evidence="1" type="ORF">B0H16DRAFT_1757546</name>
</gene>
<evidence type="ECO:0000313" key="1">
    <source>
        <dbReference type="EMBL" id="KAJ7740836.1"/>
    </source>
</evidence>
<evidence type="ECO:0000313" key="2">
    <source>
        <dbReference type="Proteomes" id="UP001215598"/>
    </source>
</evidence>
<comment type="caution">
    <text evidence="1">The sequence shown here is derived from an EMBL/GenBank/DDBJ whole genome shotgun (WGS) entry which is preliminary data.</text>
</comment>
<proteinExistence type="predicted"/>
<organism evidence="1 2">
    <name type="scientific">Mycena metata</name>
    <dbReference type="NCBI Taxonomy" id="1033252"/>
    <lineage>
        <taxon>Eukaryota</taxon>
        <taxon>Fungi</taxon>
        <taxon>Dikarya</taxon>
        <taxon>Basidiomycota</taxon>
        <taxon>Agaricomycotina</taxon>
        <taxon>Agaricomycetes</taxon>
        <taxon>Agaricomycetidae</taxon>
        <taxon>Agaricales</taxon>
        <taxon>Marasmiineae</taxon>
        <taxon>Mycenaceae</taxon>
        <taxon>Mycena</taxon>
    </lineage>
</organism>
<feature type="non-terminal residue" evidence="1">
    <location>
        <position position="1"/>
    </location>
</feature>
<dbReference type="AlphaFoldDB" id="A0AAD7IEE2"/>
<sequence>PLTSYATNILGSWIKSWGDCWKSIHYGPVWPNFLMCSLIFLLKGSLKHPSGRSSFGKIYLSGSCSSRDCGRSDGHQMLRTTSRWFRTLFSVWNANADEAELFRDGKTLAMVFMALVNVWDHIAISSLSNNHALVLLERTTSAVFSAHNIDHRIHHPSHHLKETIMVRLAAALMRAGEQIRYEAENNRGLAKNLKNQSSEIGQLIKKVGTLLNQELQTSKNTVVGIEEDTLGYKLMEKDRWEVIRNSLMDELAPMQMEVSEELMSEDETGHISLQFGHG</sequence>